<proteinExistence type="predicted"/>
<evidence type="ECO:0000256" key="1">
    <source>
        <dbReference type="ARBA" id="ARBA00023115"/>
    </source>
</evidence>
<evidence type="ECO:0000313" key="3">
    <source>
        <dbReference type="EMBL" id="MBB5959461.1"/>
    </source>
</evidence>
<dbReference type="CDD" id="cd02440">
    <property type="entry name" value="AdoMet_MTases"/>
    <property type="match status" value="1"/>
</dbReference>
<evidence type="ECO:0000256" key="2">
    <source>
        <dbReference type="SAM" id="MobiDB-lite"/>
    </source>
</evidence>
<dbReference type="NCBIfam" id="NF037959">
    <property type="entry name" value="MFS_SpdSyn"/>
    <property type="match status" value="1"/>
</dbReference>
<dbReference type="PANTHER" id="PTHR43317">
    <property type="entry name" value="THERMOSPERMINE SYNTHASE ACAULIS5"/>
    <property type="match status" value="1"/>
</dbReference>
<feature type="compositionally biased region" description="Polar residues" evidence="2">
    <location>
        <begin position="322"/>
        <end position="331"/>
    </location>
</feature>
<dbReference type="AlphaFoldDB" id="A0A841CP70"/>
<name>A0A841CP70_9PSEU</name>
<dbReference type="PANTHER" id="PTHR43317:SF1">
    <property type="entry name" value="THERMOSPERMINE SYNTHASE ACAULIS5"/>
    <property type="match status" value="1"/>
</dbReference>
<gene>
    <name evidence="3" type="ORF">FHS29_006082</name>
</gene>
<dbReference type="Gene3D" id="3.40.50.150">
    <property type="entry name" value="Vaccinia Virus protein VP39"/>
    <property type="match status" value="1"/>
</dbReference>
<dbReference type="GO" id="GO:0006596">
    <property type="term" value="P:polyamine biosynthetic process"/>
    <property type="evidence" value="ECO:0007669"/>
    <property type="project" value="UniProtKB-KW"/>
</dbReference>
<sequence>MGPRITALAGDTGRPDEPIRVPAAAPVRDEAARSGRAGWWTGCPTIGDAVRRYRDNQGVGRTRKADETITREVDSGIAELVPDPDVPRAWTLRLNGTPQSHVDLDDPRHLEFEYVRRLGHVADLLAPGDDPVRALHLGGGALSLPRYIADTRPRSTQQVVEIDAALIDLVRGLLPLDRTWRVKIRHGDAREVLAKAPEDTFDLVVTDVFAGARTPAHLTSVEFVELAARTLRGGGIYAANIGDGGKLAFAKAQAATVCEVFPHVCVMAEPAVFRGRRFGNFVLLGSYVELPIPDLVRRTAGDPFPGRVEHDDSLIRFIGGTRATTDETATQSPPPPKGTWGLPSD</sequence>
<dbReference type="EMBL" id="JACHJN010000011">
    <property type="protein sequence ID" value="MBB5959461.1"/>
    <property type="molecule type" value="Genomic_DNA"/>
</dbReference>
<reference evidence="3 4" key="1">
    <citation type="submission" date="2020-08" db="EMBL/GenBank/DDBJ databases">
        <title>Genomic Encyclopedia of Type Strains, Phase III (KMG-III): the genomes of soil and plant-associated and newly described type strains.</title>
        <authorList>
            <person name="Whitman W."/>
        </authorList>
    </citation>
    <scope>NUCLEOTIDE SEQUENCE [LARGE SCALE GENOMIC DNA]</scope>
    <source>
        <strain evidence="3 4">CECT 8640</strain>
    </source>
</reference>
<comment type="caution">
    <text evidence="3">The sequence shown here is derived from an EMBL/GenBank/DDBJ whole genome shotgun (WGS) entry which is preliminary data.</text>
</comment>
<accession>A0A841CP70</accession>
<keyword evidence="4" id="KW-1185">Reference proteome</keyword>
<dbReference type="InterPro" id="IPR029063">
    <property type="entry name" value="SAM-dependent_MTases_sf"/>
</dbReference>
<dbReference type="Proteomes" id="UP000547510">
    <property type="component" value="Unassembled WGS sequence"/>
</dbReference>
<organism evidence="3 4">
    <name type="scientific">Saccharothrix tamanrassetensis</name>
    <dbReference type="NCBI Taxonomy" id="1051531"/>
    <lineage>
        <taxon>Bacteria</taxon>
        <taxon>Bacillati</taxon>
        <taxon>Actinomycetota</taxon>
        <taxon>Actinomycetes</taxon>
        <taxon>Pseudonocardiales</taxon>
        <taxon>Pseudonocardiaceae</taxon>
        <taxon>Saccharothrix</taxon>
    </lineage>
</organism>
<dbReference type="Pfam" id="PF01564">
    <property type="entry name" value="Spermine_synth"/>
    <property type="match status" value="1"/>
</dbReference>
<evidence type="ECO:0000313" key="4">
    <source>
        <dbReference type="Proteomes" id="UP000547510"/>
    </source>
</evidence>
<dbReference type="RefSeq" id="WP_312865162.1">
    <property type="nucleotide sequence ID" value="NZ_JACHJN010000011.1"/>
</dbReference>
<dbReference type="SUPFAM" id="SSF53335">
    <property type="entry name" value="S-adenosyl-L-methionine-dependent methyltransferases"/>
    <property type="match status" value="1"/>
</dbReference>
<feature type="region of interest" description="Disordered" evidence="2">
    <location>
        <begin position="321"/>
        <end position="345"/>
    </location>
</feature>
<keyword evidence="1" id="KW-0620">Polyamine biosynthesis</keyword>
<protein>
    <submittedName>
        <fullName evidence="3">Spermidine synthase</fullName>
    </submittedName>
</protein>